<name>A0AAI8KB58_9PSED</name>
<dbReference type="InterPro" id="IPR055170">
    <property type="entry name" value="GFO_IDH_MocA-like_dom"/>
</dbReference>
<reference evidence="6 7" key="1">
    <citation type="submission" date="2018-08" db="EMBL/GenBank/DDBJ databases">
        <authorList>
            <person name="Lee Y."/>
            <person name="Kakembo D."/>
        </authorList>
    </citation>
    <scope>NUCLEOTIDE SEQUENCE [LARGE SCALE GENOMIC DNA]</scope>
    <source>
        <strain evidence="6 7">JBCS1880</strain>
    </source>
</reference>
<evidence type="ECO:0000259" key="5">
    <source>
        <dbReference type="Pfam" id="PF22725"/>
    </source>
</evidence>
<accession>A0AAI8KB58</accession>
<dbReference type="EMBL" id="CP031641">
    <property type="protein sequence ID" value="AXO88388.1"/>
    <property type="molecule type" value="Genomic_DNA"/>
</dbReference>
<keyword evidence="7" id="KW-1185">Reference proteome</keyword>
<dbReference type="GO" id="GO:0000166">
    <property type="term" value="F:nucleotide binding"/>
    <property type="evidence" value="ECO:0007669"/>
    <property type="project" value="InterPro"/>
</dbReference>
<dbReference type="PRINTS" id="PR01775">
    <property type="entry name" value="GLFROXRDTASE"/>
</dbReference>
<evidence type="ECO:0000256" key="1">
    <source>
        <dbReference type="ARBA" id="ARBA00010928"/>
    </source>
</evidence>
<dbReference type="PANTHER" id="PTHR22604">
    <property type="entry name" value="OXIDOREDUCTASES"/>
    <property type="match status" value="1"/>
</dbReference>
<gene>
    <name evidence="6" type="ORF">DZC75_10400</name>
</gene>
<feature type="domain" description="Gfo/Idh/MocA-like oxidoreductase N-terminal" evidence="4">
    <location>
        <begin position="9"/>
        <end position="129"/>
    </location>
</feature>
<dbReference type="Gene3D" id="3.30.360.10">
    <property type="entry name" value="Dihydrodipicolinate Reductase, domain 2"/>
    <property type="match status" value="1"/>
</dbReference>
<dbReference type="InterPro" id="IPR000683">
    <property type="entry name" value="Gfo/Idh/MocA-like_OxRdtase_N"/>
</dbReference>
<sequence length="369" mass="40168">MPKATGKVRYGVVAGGSISQGAFMPGIGQTDNSVITALVTGDPQKARLLAERYALKAYAYEEYAALLSSGEVDAVYVATPNFRHREFVVPALEAGIHVLLEKPMGVSEADCQAMIDAAQRSGAKLMIAYRLHCEPGTLDMVERVHAGNFGDPRLFTSIFTQRVKPSNHRAQSGFEAGPVPDMGPYPLNMVRQLFNAEPIEVSAIGVHSPGSSINTWDTVTVSLRFPDERLAQFTVSYTLPDSERFQLLGTKGEIEASPCFGYGEGVAISYRATIDGETRVHVNPVVDQFAGETAYFSDCILNNESPEPDGEEGRRDVRVVAAIQRALETGQAQRLEPLDPRPVARRATQRRAFPLAKVPPMIDTESPTE</sequence>
<evidence type="ECO:0000313" key="6">
    <source>
        <dbReference type="EMBL" id="AXO88388.1"/>
    </source>
</evidence>
<evidence type="ECO:0000256" key="3">
    <source>
        <dbReference type="SAM" id="MobiDB-lite"/>
    </source>
</evidence>
<dbReference type="Gene3D" id="3.40.50.720">
    <property type="entry name" value="NAD(P)-binding Rossmann-like Domain"/>
    <property type="match status" value="1"/>
</dbReference>
<organism evidence="6 7">
    <name type="scientific">Pseudomonas parafulva</name>
    <dbReference type="NCBI Taxonomy" id="157782"/>
    <lineage>
        <taxon>Bacteria</taxon>
        <taxon>Pseudomonadati</taxon>
        <taxon>Pseudomonadota</taxon>
        <taxon>Gammaproteobacteria</taxon>
        <taxon>Pseudomonadales</taxon>
        <taxon>Pseudomonadaceae</taxon>
        <taxon>Pseudomonas</taxon>
    </lineage>
</organism>
<protein>
    <submittedName>
        <fullName evidence="6">Gfo/Idh/MocA family oxidoreductase</fullName>
    </submittedName>
</protein>
<dbReference type="PANTHER" id="PTHR22604:SF105">
    <property type="entry name" value="TRANS-1,2-DIHYDROBENZENE-1,2-DIOL DEHYDROGENASE"/>
    <property type="match status" value="1"/>
</dbReference>
<dbReference type="KEGG" id="ppv:NJ69_07570"/>
<feature type="domain" description="GFO/IDH/MocA-like oxidoreductase" evidence="5">
    <location>
        <begin position="140"/>
        <end position="255"/>
    </location>
</feature>
<dbReference type="AlphaFoldDB" id="A0AAI8KB58"/>
<dbReference type="RefSeq" id="WP_039577695.1">
    <property type="nucleotide sequence ID" value="NZ_CP009747.1"/>
</dbReference>
<dbReference type="GO" id="GO:0016491">
    <property type="term" value="F:oxidoreductase activity"/>
    <property type="evidence" value="ECO:0007669"/>
    <property type="project" value="UniProtKB-KW"/>
</dbReference>
<dbReference type="InterPro" id="IPR050984">
    <property type="entry name" value="Gfo/Idh/MocA_domain"/>
</dbReference>
<comment type="similarity">
    <text evidence="1">Belongs to the Gfo/Idh/MocA family.</text>
</comment>
<dbReference type="InterPro" id="IPR008354">
    <property type="entry name" value="Glc-Fru_OxRdtase_bac"/>
</dbReference>
<keyword evidence="2" id="KW-0560">Oxidoreductase</keyword>
<dbReference type="InterPro" id="IPR036291">
    <property type="entry name" value="NAD(P)-bd_dom_sf"/>
</dbReference>
<dbReference type="Pfam" id="PF01408">
    <property type="entry name" value="GFO_IDH_MocA"/>
    <property type="match status" value="1"/>
</dbReference>
<dbReference type="SUPFAM" id="SSF55347">
    <property type="entry name" value="Glyceraldehyde-3-phosphate dehydrogenase-like, C-terminal domain"/>
    <property type="match status" value="1"/>
</dbReference>
<evidence type="ECO:0000259" key="4">
    <source>
        <dbReference type="Pfam" id="PF01408"/>
    </source>
</evidence>
<proteinExistence type="inferred from homology"/>
<feature type="region of interest" description="Disordered" evidence="3">
    <location>
        <begin position="331"/>
        <end position="369"/>
    </location>
</feature>
<evidence type="ECO:0000256" key="2">
    <source>
        <dbReference type="ARBA" id="ARBA00023002"/>
    </source>
</evidence>
<dbReference type="Pfam" id="PF22725">
    <property type="entry name" value="GFO_IDH_MocA_C3"/>
    <property type="match status" value="1"/>
</dbReference>
<evidence type="ECO:0000313" key="7">
    <source>
        <dbReference type="Proteomes" id="UP000258127"/>
    </source>
</evidence>
<dbReference type="SUPFAM" id="SSF51735">
    <property type="entry name" value="NAD(P)-binding Rossmann-fold domains"/>
    <property type="match status" value="1"/>
</dbReference>
<dbReference type="Proteomes" id="UP000258127">
    <property type="component" value="Chromosome"/>
</dbReference>